<dbReference type="InterPro" id="IPR002110">
    <property type="entry name" value="Ankyrin_rpt"/>
</dbReference>
<evidence type="ECO:0000256" key="1">
    <source>
        <dbReference type="PROSITE-ProRule" id="PRU00023"/>
    </source>
</evidence>
<dbReference type="Pfam" id="PF12796">
    <property type="entry name" value="Ank_2"/>
    <property type="match status" value="1"/>
</dbReference>
<dbReference type="InterPro" id="IPR036770">
    <property type="entry name" value="Ankyrin_rpt-contain_sf"/>
</dbReference>
<evidence type="ECO:0008006" key="5">
    <source>
        <dbReference type="Google" id="ProtNLM"/>
    </source>
</evidence>
<reference evidence="3" key="1">
    <citation type="submission" date="2021-03" db="EMBL/GenBank/DDBJ databases">
        <title>Revisited historic fungal species revealed as producer of novel bioactive compounds through whole genome sequencing and comparative genomics.</title>
        <authorList>
            <person name="Vignolle G.A."/>
            <person name="Hochenegger N."/>
            <person name="Mach R.L."/>
            <person name="Mach-Aigner A.R."/>
            <person name="Javad Rahimi M."/>
            <person name="Salim K.A."/>
            <person name="Chan C.M."/>
            <person name="Lim L.B.L."/>
            <person name="Cai F."/>
            <person name="Druzhinina I.S."/>
            <person name="U'Ren J.M."/>
            <person name="Derntl C."/>
        </authorList>
    </citation>
    <scope>NUCLEOTIDE SEQUENCE</scope>
    <source>
        <strain evidence="3">TUCIM 5799</strain>
    </source>
</reference>
<feature type="region of interest" description="Disordered" evidence="2">
    <location>
        <begin position="1046"/>
        <end position="1073"/>
    </location>
</feature>
<dbReference type="PANTHER" id="PTHR24118:SF99">
    <property type="entry name" value="POTE ANKYRIN DOMAIN FAMILY MEMBER 3C-RELATED"/>
    <property type="match status" value="1"/>
</dbReference>
<dbReference type="PROSITE" id="PS50297">
    <property type="entry name" value="ANK_REP_REGION"/>
    <property type="match status" value="2"/>
</dbReference>
<dbReference type="SUPFAM" id="SSF48403">
    <property type="entry name" value="Ankyrin repeat"/>
    <property type="match status" value="1"/>
</dbReference>
<dbReference type="SMART" id="SM00248">
    <property type="entry name" value="ANK"/>
    <property type="match status" value="3"/>
</dbReference>
<dbReference type="Proteomes" id="UP000829685">
    <property type="component" value="Unassembled WGS sequence"/>
</dbReference>
<dbReference type="Gene3D" id="1.25.40.20">
    <property type="entry name" value="Ankyrin repeat-containing domain"/>
    <property type="match status" value="1"/>
</dbReference>
<feature type="repeat" description="ANK" evidence="1">
    <location>
        <begin position="359"/>
        <end position="391"/>
    </location>
</feature>
<name>A0A9P9W8R0_9PEZI</name>
<keyword evidence="1" id="KW-0040">ANK repeat</keyword>
<feature type="compositionally biased region" description="Basic residues" evidence="2">
    <location>
        <begin position="610"/>
        <end position="619"/>
    </location>
</feature>
<accession>A0A9P9W8R0</accession>
<feature type="compositionally biased region" description="Low complexity" evidence="2">
    <location>
        <begin position="596"/>
        <end position="607"/>
    </location>
</feature>
<feature type="repeat" description="ANK" evidence="1">
    <location>
        <begin position="392"/>
        <end position="414"/>
    </location>
</feature>
<feature type="compositionally biased region" description="Low complexity" evidence="2">
    <location>
        <begin position="561"/>
        <end position="576"/>
    </location>
</feature>
<feature type="repeat" description="ANK" evidence="1">
    <location>
        <begin position="426"/>
        <end position="466"/>
    </location>
</feature>
<feature type="region of interest" description="Disordered" evidence="2">
    <location>
        <begin position="869"/>
        <end position="888"/>
    </location>
</feature>
<proteinExistence type="predicted"/>
<dbReference type="EMBL" id="JAFIMR010000068">
    <property type="protein sequence ID" value="KAI1850803.1"/>
    <property type="molecule type" value="Genomic_DNA"/>
</dbReference>
<feature type="region of interest" description="Disordered" evidence="2">
    <location>
        <begin position="1"/>
        <end position="43"/>
    </location>
</feature>
<comment type="caution">
    <text evidence="3">The sequence shown here is derived from an EMBL/GenBank/DDBJ whole genome shotgun (WGS) entry which is preliminary data.</text>
</comment>
<feature type="compositionally biased region" description="Polar residues" evidence="2">
    <location>
        <begin position="748"/>
        <end position="779"/>
    </location>
</feature>
<evidence type="ECO:0000313" key="3">
    <source>
        <dbReference type="EMBL" id="KAI1850803.1"/>
    </source>
</evidence>
<feature type="compositionally biased region" description="Polar residues" evidence="2">
    <location>
        <begin position="875"/>
        <end position="888"/>
    </location>
</feature>
<dbReference type="PANTHER" id="PTHR24118">
    <property type="entry name" value="POTE ANKYRIN DOMAIN"/>
    <property type="match status" value="1"/>
</dbReference>
<feature type="region of interest" description="Disordered" evidence="2">
    <location>
        <begin position="561"/>
        <end position="797"/>
    </location>
</feature>
<feature type="compositionally biased region" description="Polar residues" evidence="2">
    <location>
        <begin position="1053"/>
        <end position="1070"/>
    </location>
</feature>
<evidence type="ECO:0000256" key="2">
    <source>
        <dbReference type="SAM" id="MobiDB-lite"/>
    </source>
</evidence>
<dbReference type="PROSITE" id="PS50088">
    <property type="entry name" value="ANK_REPEAT"/>
    <property type="match status" value="3"/>
</dbReference>
<feature type="region of interest" description="Disordered" evidence="2">
    <location>
        <begin position="973"/>
        <end position="1028"/>
    </location>
</feature>
<evidence type="ECO:0000313" key="4">
    <source>
        <dbReference type="Proteomes" id="UP000829685"/>
    </source>
</evidence>
<dbReference type="Pfam" id="PF00023">
    <property type="entry name" value="Ank"/>
    <property type="match status" value="1"/>
</dbReference>
<sequence length="1174" mass="129093">MSSAKSAPSADMETPGEARPTPCSDDTRLPNARVGDGASIPSADSERMEFDVKAYQRSLQHAIREKRFKDASVDHRKIIQLRIDLSPHLPFPVADMLDAYTLQAVLLLICHDVDEHDRSIFRQAMNHLSSQRLASESWGLLCARVGAIFMRSSDKDDLEQAKKYLNWSLEGLVRAKPLPLDHLLSISQRLADLHDFSKDTARAEGLVQWLKTTTGSTAFQDVQVGRMSKALEWCKKEGLTGERFDTKDQTKGASALEHAIGQNEYEQLESMLIFTEQTSPPSNLVSELLLTAADTRNARIATLLFEHNATVDTVDTEGRTVLHRCQHCPSLGNKGGHDIAAMFLFQPQSFDLINKQDRAGKTALYMACEEGYAEMVTLLLNHGARSNTAEINGKTALYLACERGDRRIVERLLRADDLEINARGPGGLTPLMVAVKFAAAHAHAAKGIGMVEELLRKGADPTMEDNNKKSALHYVGGVWRDDLKHALKIGNLNTTGASSGTTAVPIVKSSDAASSQTRVLETGGRSPSLRTLSFSRQFWPTRVVGSTSSLATSARFSKSIFSKASGSSSSRRTSITTPSQAPDMTDQLVAPDDVADASSSRIAISSAKGPGHRPTMKARHPSDDSIDVAPEDRIASRRPNSISSGVGRPVGPADQAESIRQIEPGQMLSNLDIRDTQRSAGDQQEDAESDHQSTEYDFDTPLDTSEDSYSGDDGPSYSNLSPTSNPHRGHPGGQQSHPGAPYSGGSWMLSQSQTQNGPQHTPSDQSGNGQSPDESQGSGDFSVADQGQEGSEEKRRPMFACPFAKKDPVGYDHCHKHKYKLTEIKHVKQHLARRHLIWDCPRCRQGFRTKGLYDQHLRESVCEVISRDPPEGMTLEQQPQLSRRSNSRLSPEDQWFAIWDILFPGRPRPMSPYQDDFINITDHNNYLQEFLGSRMPEIVQGEFQELGNPTHIGYDQVLHVVGRIMRRFADGLSQGDNATRHNSGPPSSHAGDGNGNLRDIPELAEIGPSSQGTMQRSDIPPPDSGTDATMMQVDDAYMHPHTFPLHSIEEGSSPYSQGRPQAPFDTSPSYGETGEQIRLDSSVTPAGFGMNFDLPVYNHTPSLSQEVFPSNMSGFSGDWAMEAIANQPHPTNHLFQPDPRFVEDFFAQISNLNQDMSGGRSQVDLNRFYPYSSE</sequence>
<dbReference type="AlphaFoldDB" id="A0A9P9W8R0"/>
<keyword evidence="4" id="KW-1185">Reference proteome</keyword>
<feature type="compositionally biased region" description="Acidic residues" evidence="2">
    <location>
        <begin position="696"/>
        <end position="710"/>
    </location>
</feature>
<protein>
    <recommendedName>
        <fullName evidence="5">Ankyrin repeat protein</fullName>
    </recommendedName>
</protein>
<gene>
    <name evidence="3" type="ORF">JX265_013366</name>
</gene>
<feature type="compositionally biased region" description="Polar residues" evidence="2">
    <location>
        <begin position="974"/>
        <end position="986"/>
    </location>
</feature>
<organism evidence="3 4">
    <name type="scientific">Neoarthrinium moseri</name>
    <dbReference type="NCBI Taxonomy" id="1658444"/>
    <lineage>
        <taxon>Eukaryota</taxon>
        <taxon>Fungi</taxon>
        <taxon>Dikarya</taxon>
        <taxon>Ascomycota</taxon>
        <taxon>Pezizomycotina</taxon>
        <taxon>Sordariomycetes</taxon>
        <taxon>Xylariomycetidae</taxon>
        <taxon>Amphisphaeriales</taxon>
        <taxon>Apiosporaceae</taxon>
        <taxon>Neoarthrinium</taxon>
    </lineage>
</organism>